<feature type="region of interest" description="Disordered" evidence="1">
    <location>
        <begin position="47"/>
        <end position="86"/>
    </location>
</feature>
<dbReference type="AlphaFoldDB" id="A0A7J6PH72"/>
<evidence type="ECO:0000313" key="2">
    <source>
        <dbReference type="EMBL" id="KAF4695257.1"/>
    </source>
</evidence>
<dbReference type="Proteomes" id="UP000541610">
    <property type="component" value="Unassembled WGS sequence"/>
</dbReference>
<proteinExistence type="predicted"/>
<reference evidence="2 3" key="1">
    <citation type="submission" date="2020-04" db="EMBL/GenBank/DDBJ databases">
        <title>Perkinsus olseni comparative genomics.</title>
        <authorList>
            <person name="Bogema D.R."/>
        </authorList>
    </citation>
    <scope>NUCLEOTIDE SEQUENCE [LARGE SCALE GENOMIC DNA]</scope>
    <source>
        <strain evidence="2">00978-12</strain>
    </source>
</reference>
<feature type="compositionally biased region" description="Basic residues" evidence="1">
    <location>
        <begin position="73"/>
        <end position="86"/>
    </location>
</feature>
<organism evidence="2 3">
    <name type="scientific">Perkinsus olseni</name>
    <name type="common">Perkinsus atlanticus</name>
    <dbReference type="NCBI Taxonomy" id="32597"/>
    <lineage>
        <taxon>Eukaryota</taxon>
        <taxon>Sar</taxon>
        <taxon>Alveolata</taxon>
        <taxon>Perkinsozoa</taxon>
        <taxon>Perkinsea</taxon>
        <taxon>Perkinsida</taxon>
        <taxon>Perkinsidae</taxon>
        <taxon>Perkinsus</taxon>
    </lineage>
</organism>
<dbReference type="EMBL" id="JABANP010000022">
    <property type="protein sequence ID" value="KAF4695257.1"/>
    <property type="molecule type" value="Genomic_DNA"/>
</dbReference>
<comment type="caution">
    <text evidence="2">The sequence shown here is derived from an EMBL/GenBank/DDBJ whole genome shotgun (WGS) entry which is preliminary data.</text>
</comment>
<evidence type="ECO:0000256" key="1">
    <source>
        <dbReference type="SAM" id="MobiDB-lite"/>
    </source>
</evidence>
<accession>A0A7J6PH72</accession>
<protein>
    <submittedName>
        <fullName evidence="2">Uncharacterized protein</fullName>
    </submittedName>
</protein>
<name>A0A7J6PH72_PEROL</name>
<feature type="compositionally biased region" description="Basic residues" evidence="1">
    <location>
        <begin position="47"/>
        <end position="58"/>
    </location>
</feature>
<evidence type="ECO:0000313" key="3">
    <source>
        <dbReference type="Proteomes" id="UP000541610"/>
    </source>
</evidence>
<gene>
    <name evidence="2" type="ORF">FOZ60_005124</name>
</gene>
<sequence>MKGHIGDDPHMDRSTSLPSLSRVKRFFDDSFAPPPWFPDEYTTRVRRNRQTSITRRRGPSLVDCTERELAKPTGKRRVERRKHDKRPRIVAPAGRPRHVHEHITLPAYLAVEKLPALIVANTAHQQPSRKACPLHYHYHVATQLPFLNRSHGLH</sequence>